<evidence type="ECO:0000256" key="4">
    <source>
        <dbReference type="ARBA" id="ARBA00022840"/>
    </source>
</evidence>
<comment type="function">
    <text evidence="8">Catalyzes the attachment of valine to tRNA(Val). As ValRS can inadvertently accommodate and process structurally similar amino acids such as threonine, to avoid such errors, it has a 'posttransfer' editing activity that hydrolyzes mischarged Thr-tRNA(Val) in a tRNA-dependent manner.</text>
</comment>
<dbReference type="NCBIfam" id="NF000540">
    <property type="entry name" value="alt_ValS"/>
    <property type="match status" value="1"/>
</dbReference>
<comment type="domain">
    <text evidence="8">ValRS has two distinct active sites: one for aminoacylation and one for editing. The misactivated threonine is translocated from the active site to the editing site.</text>
</comment>
<keyword evidence="1 8" id="KW-0963">Cytoplasm</keyword>
<dbReference type="PROSITE" id="PS51186">
    <property type="entry name" value="GNAT"/>
    <property type="match status" value="1"/>
</dbReference>
<dbReference type="PRINTS" id="PR00986">
    <property type="entry name" value="TRNASYNTHVAL"/>
</dbReference>
<proteinExistence type="inferred from homology"/>
<dbReference type="GO" id="GO:0016779">
    <property type="term" value="F:nucleotidyltransferase activity"/>
    <property type="evidence" value="ECO:0007669"/>
    <property type="project" value="UniProtKB-KW"/>
</dbReference>
<dbReference type="InterPro" id="IPR000182">
    <property type="entry name" value="GNAT_dom"/>
</dbReference>
<dbReference type="GO" id="GO:0004832">
    <property type="term" value="F:valine-tRNA ligase activity"/>
    <property type="evidence" value="ECO:0007669"/>
    <property type="project" value="UniProtKB-EC"/>
</dbReference>
<feature type="binding site" evidence="8">
    <location>
        <position position="591"/>
    </location>
    <ligand>
        <name>ATP</name>
        <dbReference type="ChEBI" id="CHEBI:30616"/>
    </ligand>
</feature>
<dbReference type="PANTHER" id="PTHR11946">
    <property type="entry name" value="VALYL-TRNA SYNTHETASES"/>
    <property type="match status" value="1"/>
</dbReference>
<dbReference type="InterPro" id="IPR002300">
    <property type="entry name" value="aa-tRNA-synth_Ia"/>
</dbReference>
<dbReference type="InterPro" id="IPR033705">
    <property type="entry name" value="Anticodon_Ia_Val"/>
</dbReference>
<dbReference type="HAMAP" id="MF_02005">
    <property type="entry name" value="Val_tRNA_synth_type2"/>
    <property type="match status" value="1"/>
</dbReference>
<sequence>MTDIARIPDKPALEGLEAVWGAAWEREGTYRFDRAGADRKCIYSIDTPPPTASGSLHIGHVFSYTHTDVVARFQRMRGKCVFYPMGWDDNGLPTERRVQNYYGVRCDPTLPYVEAFVPPFEGGDGKSTKAADQVPISRRNFIELCERLTVEDEQQFEALWRMLGLSVDWTQSYRTIGDESIFTSQLAFLRNVERGEAYQALAPTLWDVTFRTAVAQAELEDREQPGHYHRVGFHRPDGGTVEIETSRPELIPACVALVAHPDDERYQPLFGTTVTTPLFGVEVPVLAHHLAQKDKGTGIAMICTFGDITDVVWWRELDLPNRAIIGFDGRVVADAPEAITSDAGRAAFAELAGKTTFSAKQAVVQLLRDSDDLLADPKSITHPVKFFEKGDKPLEIVSTRQWYIRNGARDEALRERLLGHGREIDWHPDFMRVRYENWVGGLSGDWLVSRQRFFGVPIPVWYPLDAAGDPVFDEPIVATREMLPVDPSSAAAPGFDETQRGVAGGFIGEHDVMDTWATSSLTPQLAGGWERDPELFELVFPYSLRPQGQDIIRTWLFSTTLRAELEHGVAPWSNAAISGFIVDPDRKKMSKSKGNVVTPSGLLEQHGSDAVRYWAASSRLGTDAAFDPQSPTQVKIGRRLAIKVLNAAKFILGFEGRADAPVTVPVDRSMLAELADVVDRATRALDGYDHARALEASETFFWTFCDDYLELVKERAYGEPSPEQASAVAALKTALDVLLRLFAPVIPFATEEAWRWSHDNSVHRAAWPTRDDLAARGEAGVELLDARRLRAHRHPSREDRREGLAEDARRECRGRGARGRRQLARIGRTRPARGGAHRHARVRRSRGVRGPRHRLRSDAERGDSMTYEIRMAGDVDFFGWLPLFEAYCRFYDTELDDAKALIVWNWIRDESDPLEAALAVDDEGRPVGLAQYRAVPDTLTATRGMHLDDLYVDDEHRGGGVGRALIDFVHARAAEIGSGGVTWITAADNAEAQRLYDQVARRTSWVLYEMDA</sequence>
<comment type="similarity">
    <text evidence="8">Belongs to the class-I aminoacyl-tRNA synthetase family. ValS type 2 subfamily.</text>
</comment>
<feature type="short sequence motif" description="'HIGH' region" evidence="8">
    <location>
        <begin position="50"/>
        <end position="60"/>
    </location>
</feature>
<evidence type="ECO:0000256" key="7">
    <source>
        <dbReference type="ARBA" id="ARBA00047552"/>
    </source>
</evidence>
<evidence type="ECO:0000256" key="3">
    <source>
        <dbReference type="ARBA" id="ARBA00022741"/>
    </source>
</evidence>
<evidence type="ECO:0000256" key="8">
    <source>
        <dbReference type="HAMAP-Rule" id="MF_02005"/>
    </source>
</evidence>
<dbReference type="CDD" id="cd07962">
    <property type="entry name" value="Anticodon_Ia_Val"/>
    <property type="match status" value="1"/>
</dbReference>
<dbReference type="Pfam" id="PF00583">
    <property type="entry name" value="Acetyltransf_1"/>
    <property type="match status" value="1"/>
</dbReference>
<dbReference type="SUPFAM" id="SSF50677">
    <property type="entry name" value="ValRS/IleRS/LeuRS editing domain"/>
    <property type="match status" value="1"/>
</dbReference>
<evidence type="ECO:0000256" key="9">
    <source>
        <dbReference type="SAM" id="MobiDB-lite"/>
    </source>
</evidence>
<keyword evidence="2 8" id="KW-0436">Ligase</keyword>
<dbReference type="SUPFAM" id="SSF47323">
    <property type="entry name" value="Anticodon-binding domain of a subclass of class I aminoacyl-tRNA synthetases"/>
    <property type="match status" value="1"/>
</dbReference>
<dbReference type="Pfam" id="PF00133">
    <property type="entry name" value="tRNA-synt_1"/>
    <property type="match status" value="2"/>
</dbReference>
<comment type="subunit">
    <text evidence="8">Monomer.</text>
</comment>
<feature type="compositionally biased region" description="Basic residues" evidence="9">
    <location>
        <begin position="815"/>
        <end position="855"/>
    </location>
</feature>
<dbReference type="InterPro" id="IPR014729">
    <property type="entry name" value="Rossmann-like_a/b/a_fold"/>
</dbReference>
<keyword evidence="6 8" id="KW-0030">Aminoacyl-tRNA synthetase</keyword>
<dbReference type="Gene3D" id="3.90.740.10">
    <property type="entry name" value="Valyl/Leucyl/Isoleucyl-tRNA synthetase, editing domain"/>
    <property type="match status" value="1"/>
</dbReference>
<evidence type="ECO:0000259" key="10">
    <source>
        <dbReference type="PROSITE" id="PS51186"/>
    </source>
</evidence>
<evidence type="ECO:0000256" key="1">
    <source>
        <dbReference type="ARBA" id="ARBA00022490"/>
    </source>
</evidence>
<comment type="subcellular location">
    <subcellularLocation>
        <location evidence="8">Cytoplasm</location>
    </subcellularLocation>
</comment>
<dbReference type="Gene3D" id="3.40.630.30">
    <property type="match status" value="1"/>
</dbReference>
<evidence type="ECO:0000256" key="2">
    <source>
        <dbReference type="ARBA" id="ARBA00022598"/>
    </source>
</evidence>
<keyword evidence="4 8" id="KW-0067">ATP-binding</keyword>
<feature type="compositionally biased region" description="Basic and acidic residues" evidence="9">
    <location>
        <begin position="796"/>
        <end position="814"/>
    </location>
</feature>
<dbReference type="EMBL" id="JAUSYY010000001">
    <property type="protein sequence ID" value="MDQ0896145.1"/>
    <property type="molecule type" value="Genomic_DNA"/>
</dbReference>
<dbReference type="InterPro" id="IPR016181">
    <property type="entry name" value="Acyl_CoA_acyltransferase"/>
</dbReference>
<dbReference type="NCBIfam" id="NF009687">
    <property type="entry name" value="PRK13208.1"/>
    <property type="match status" value="1"/>
</dbReference>
<dbReference type="Pfam" id="PF08264">
    <property type="entry name" value="Anticodon_1"/>
    <property type="match status" value="1"/>
</dbReference>
<feature type="domain" description="N-acetyltransferase" evidence="10">
    <location>
        <begin position="867"/>
        <end position="1012"/>
    </location>
</feature>
<dbReference type="PROSITE" id="PS00178">
    <property type="entry name" value="AA_TRNA_LIGASE_I"/>
    <property type="match status" value="1"/>
</dbReference>
<protein>
    <recommendedName>
        <fullName evidence="8">Valine--tRNA ligase</fullName>
        <ecNumber evidence="8">6.1.1.9</ecNumber>
    </recommendedName>
    <alternativeName>
        <fullName evidence="8">Valyl-tRNA synthetase</fullName>
        <shortName evidence="8">ValRS</shortName>
    </alternativeName>
</protein>
<reference evidence="11 12" key="1">
    <citation type="submission" date="2023-07" db="EMBL/GenBank/DDBJ databases">
        <title>Comparative genomics of wheat-associated soil bacteria to identify genetic determinants of phenazine resistance.</title>
        <authorList>
            <person name="Mouncey N."/>
        </authorList>
    </citation>
    <scope>NUCLEOTIDE SEQUENCE [LARGE SCALE GENOMIC DNA]</scope>
    <source>
        <strain evidence="11 12">V3I3</strain>
    </source>
</reference>
<dbReference type="CDD" id="cd04301">
    <property type="entry name" value="NAT_SF"/>
    <property type="match status" value="1"/>
</dbReference>
<evidence type="ECO:0000313" key="11">
    <source>
        <dbReference type="EMBL" id="MDQ0896145.1"/>
    </source>
</evidence>
<keyword evidence="5 8" id="KW-0648">Protein biosynthesis</keyword>
<dbReference type="InterPro" id="IPR009080">
    <property type="entry name" value="tRNAsynth_Ia_anticodon-bd"/>
</dbReference>
<dbReference type="Proteomes" id="UP001239083">
    <property type="component" value="Unassembled WGS sequence"/>
</dbReference>
<feature type="short sequence motif" description="'KMSKS' region" evidence="8">
    <location>
        <begin position="588"/>
        <end position="592"/>
    </location>
</feature>
<dbReference type="SUPFAM" id="SSF52374">
    <property type="entry name" value="Nucleotidylyl transferase"/>
    <property type="match status" value="1"/>
</dbReference>
<name>A0ABU0RDJ7_9MICO</name>
<feature type="region of interest" description="Disordered" evidence="9">
    <location>
        <begin position="792"/>
        <end position="859"/>
    </location>
</feature>
<keyword evidence="11" id="KW-0808">Transferase</keyword>
<dbReference type="PANTHER" id="PTHR11946:SF93">
    <property type="entry name" value="VALINE--TRNA LIGASE, CHLOROPLASTIC_MITOCHONDRIAL 2"/>
    <property type="match status" value="1"/>
</dbReference>
<accession>A0ABU0RDJ7</accession>
<gene>
    <name evidence="8" type="primary">valS</name>
    <name evidence="11" type="ORF">QFZ26_003700</name>
</gene>
<dbReference type="Gene3D" id="1.10.730.10">
    <property type="entry name" value="Isoleucyl-tRNA Synthetase, Domain 1"/>
    <property type="match status" value="1"/>
</dbReference>
<dbReference type="InterPro" id="IPR001412">
    <property type="entry name" value="aa-tRNA-synth_I_CS"/>
</dbReference>
<keyword evidence="12" id="KW-1185">Reference proteome</keyword>
<dbReference type="InterPro" id="IPR009008">
    <property type="entry name" value="Val/Leu/Ile-tRNA-synth_edit"/>
</dbReference>
<evidence type="ECO:0000256" key="6">
    <source>
        <dbReference type="ARBA" id="ARBA00023146"/>
    </source>
</evidence>
<keyword evidence="3 8" id="KW-0547">Nucleotide-binding</keyword>
<dbReference type="InterPro" id="IPR002303">
    <property type="entry name" value="Valyl-tRNA_ligase"/>
</dbReference>
<comment type="caution">
    <text evidence="11">The sequence shown here is derived from an EMBL/GenBank/DDBJ whole genome shotgun (WGS) entry which is preliminary data.</text>
</comment>
<dbReference type="InterPro" id="IPR022874">
    <property type="entry name" value="Valine-tRNA_ligase_type_2"/>
</dbReference>
<dbReference type="SUPFAM" id="SSF55729">
    <property type="entry name" value="Acyl-CoA N-acyltransferases (Nat)"/>
    <property type="match status" value="1"/>
</dbReference>
<dbReference type="InterPro" id="IPR048044">
    <property type="entry name" value="Valyl-tRNA_ligase_actino"/>
</dbReference>
<keyword evidence="11" id="KW-0548">Nucleotidyltransferase</keyword>
<comment type="catalytic activity">
    <reaction evidence="7 8">
        <text>tRNA(Val) + L-valine + ATP = L-valyl-tRNA(Val) + AMP + diphosphate</text>
        <dbReference type="Rhea" id="RHEA:10704"/>
        <dbReference type="Rhea" id="RHEA-COMP:9672"/>
        <dbReference type="Rhea" id="RHEA-COMP:9708"/>
        <dbReference type="ChEBI" id="CHEBI:30616"/>
        <dbReference type="ChEBI" id="CHEBI:33019"/>
        <dbReference type="ChEBI" id="CHEBI:57762"/>
        <dbReference type="ChEBI" id="CHEBI:78442"/>
        <dbReference type="ChEBI" id="CHEBI:78537"/>
        <dbReference type="ChEBI" id="CHEBI:456215"/>
        <dbReference type="EC" id="6.1.1.9"/>
    </reaction>
</comment>
<dbReference type="EC" id="6.1.1.9" evidence="8"/>
<dbReference type="InterPro" id="IPR013155">
    <property type="entry name" value="M/V/L/I-tRNA-synth_anticd-bd"/>
</dbReference>
<organism evidence="11 12">
    <name type="scientific">Agromyces ramosus</name>
    <dbReference type="NCBI Taxonomy" id="33879"/>
    <lineage>
        <taxon>Bacteria</taxon>
        <taxon>Bacillati</taxon>
        <taxon>Actinomycetota</taxon>
        <taxon>Actinomycetes</taxon>
        <taxon>Micrococcales</taxon>
        <taxon>Microbacteriaceae</taxon>
        <taxon>Agromyces</taxon>
    </lineage>
</organism>
<dbReference type="Gene3D" id="3.40.50.620">
    <property type="entry name" value="HUPs"/>
    <property type="match status" value="2"/>
</dbReference>
<evidence type="ECO:0000256" key="5">
    <source>
        <dbReference type="ARBA" id="ARBA00022917"/>
    </source>
</evidence>
<evidence type="ECO:0000313" key="12">
    <source>
        <dbReference type="Proteomes" id="UP001239083"/>
    </source>
</evidence>